<dbReference type="PATRIC" id="fig|1401651.3.peg.252"/>
<dbReference type="GO" id="GO:0004015">
    <property type="term" value="F:adenosylmethionine-8-amino-7-oxononanoate transaminase activity"/>
    <property type="evidence" value="ECO:0007669"/>
    <property type="project" value="UniProtKB-UniRule"/>
</dbReference>
<dbReference type="EMBL" id="AWXV01000002">
    <property type="protein sequence ID" value="KIE64256.1"/>
    <property type="molecule type" value="Genomic_DNA"/>
</dbReference>
<evidence type="ECO:0000256" key="6">
    <source>
        <dbReference type="ARBA" id="ARBA00022756"/>
    </source>
</evidence>
<comment type="similarity">
    <text evidence="9">Belongs to the class-III pyridoxal-phosphate-dependent aminotransferase family. BioA subfamily.</text>
</comment>
<evidence type="ECO:0000313" key="11">
    <source>
        <dbReference type="Proteomes" id="UP000054529"/>
    </source>
</evidence>
<dbReference type="InterPro" id="IPR049704">
    <property type="entry name" value="Aminotrans_3_PPA_site"/>
</dbReference>
<dbReference type="Gene3D" id="3.40.640.10">
    <property type="entry name" value="Type I PLP-dependent aspartate aminotransferase-like (Major domain)"/>
    <property type="match status" value="1"/>
</dbReference>
<dbReference type="NCBIfam" id="TIGR00508">
    <property type="entry name" value="bioA"/>
    <property type="match status" value="1"/>
</dbReference>
<keyword evidence="9" id="KW-0963">Cytoplasm</keyword>
<keyword evidence="5 9" id="KW-0949">S-adenosyl-L-methionine</keyword>
<feature type="binding site" evidence="9">
    <location>
        <position position="62"/>
    </location>
    <ligand>
        <name>substrate</name>
    </ligand>
</feature>
<dbReference type="PANTHER" id="PTHR42684:SF17">
    <property type="entry name" value="ADENOSYLMETHIONINE-8-AMINO-7-OXONONANOATE AMINOTRANSFERASE"/>
    <property type="match status" value="1"/>
</dbReference>
<feature type="site" description="Participates in the substrate recognition with KAPA and in a stacking interaction with the adenine ring of SAM" evidence="9">
    <location>
        <position position="27"/>
    </location>
</feature>
<keyword evidence="6 9" id="KW-0093">Biotin biosynthesis</keyword>
<dbReference type="Gene3D" id="3.90.1150.10">
    <property type="entry name" value="Aspartate Aminotransferase, domain 1"/>
    <property type="match status" value="1"/>
</dbReference>
<dbReference type="HOGENOM" id="CLU_016922_4_3_6"/>
<evidence type="ECO:0000256" key="1">
    <source>
        <dbReference type="ARBA" id="ARBA00001933"/>
    </source>
</evidence>
<dbReference type="HAMAP" id="MF_00834">
    <property type="entry name" value="BioA"/>
    <property type="match status" value="1"/>
</dbReference>
<evidence type="ECO:0000256" key="2">
    <source>
        <dbReference type="ARBA" id="ARBA00005063"/>
    </source>
</evidence>
<dbReference type="SUPFAM" id="SSF53383">
    <property type="entry name" value="PLP-dependent transferases"/>
    <property type="match status" value="1"/>
</dbReference>
<name>A0A0C1SAG3_9ENTR</name>
<feature type="binding site" evidence="9">
    <location>
        <begin position="122"/>
        <end position="123"/>
    </location>
    <ligand>
        <name>pyridoxal 5'-phosphate</name>
        <dbReference type="ChEBI" id="CHEBI:597326"/>
    </ligand>
</feature>
<comment type="catalytic activity">
    <reaction evidence="8 9">
        <text>(8S)-8-amino-7-oxononanoate + S-adenosyl-L-methionine = S-adenosyl-4-methylsulfanyl-2-oxobutanoate + (7R,8S)-7,8-diammoniononanoate</text>
        <dbReference type="Rhea" id="RHEA:16861"/>
        <dbReference type="ChEBI" id="CHEBI:16490"/>
        <dbReference type="ChEBI" id="CHEBI:59789"/>
        <dbReference type="ChEBI" id="CHEBI:149468"/>
        <dbReference type="ChEBI" id="CHEBI:149469"/>
        <dbReference type="EC" id="2.6.1.62"/>
    </reaction>
</comment>
<dbReference type="NCBIfam" id="NF005940">
    <property type="entry name" value="PRK07986.1"/>
    <property type="match status" value="1"/>
</dbReference>
<dbReference type="PIRSF" id="PIRSF000521">
    <property type="entry name" value="Transaminase_4ab_Lys_Orn"/>
    <property type="match status" value="1"/>
</dbReference>
<dbReference type="EC" id="2.6.1.62" evidence="9"/>
<gene>
    <name evidence="9" type="primary">bioA</name>
    <name evidence="10" type="ORF">P689_119227</name>
</gene>
<keyword evidence="3 9" id="KW-0032">Aminotransferase</keyword>
<sequence>MNKNNCINIKMKKSEINFDSKHVWHPYSPINRAISSIPAVSASGTKIKLSNGNYLIDGMSSWWSAIHGYNHPILNKSIKKQLQKMSHIMFGGITHKPAISLCKKLINITSNKLECVFLADSGSVSIEIALKMAVQYWQSRGKKNKKKFVALQYGYHGDTLGAMSVCDPKNSMHSLYKGYLPKNFFTRAPYCNFHEDRNQEHILFLEKLFVDHSNHISAMIIEPIVQGAGGMRFYHPNYLKNVRKLCDQYDVLLIIDEIATGFGRTGKFFAYEYGDIFPDILCLGKALTGGYLTLAAVMTTKDIANTISEGEAKCLMHGPTFMANPLACEVANSSIDLLISGSWRKKIKKIEKQLIEELDSIRFNDLVKNVRVLGAIGVVEMKNQIDLNILQKKFVDLGVWIRPFRKIIYIIPPYIIEEKDLTKLTDAVKEVIFTISNSEFASDIII</sequence>
<dbReference type="Pfam" id="PF00202">
    <property type="entry name" value="Aminotran_3"/>
    <property type="match status" value="1"/>
</dbReference>
<feature type="binding site" evidence="9">
    <location>
        <position position="256"/>
    </location>
    <ligand>
        <name>pyridoxal 5'-phosphate</name>
        <dbReference type="ChEBI" id="CHEBI:597326"/>
    </ligand>
</feature>
<evidence type="ECO:0000256" key="5">
    <source>
        <dbReference type="ARBA" id="ARBA00022691"/>
    </source>
</evidence>
<dbReference type="InterPro" id="IPR015422">
    <property type="entry name" value="PyrdxlP-dep_Trfase_small"/>
</dbReference>
<protein>
    <recommendedName>
        <fullName evidence="9">Adenosylmethionine-8-amino-7-oxononanoate aminotransferase</fullName>
        <ecNumber evidence="9">2.6.1.62</ecNumber>
    </recommendedName>
    <alternativeName>
        <fullName evidence="9">7,8-diamino-pelargonic acid aminotransferase</fullName>
        <shortName evidence="9">DAPA AT</shortName>
        <shortName evidence="9">DAPA aminotransferase</shortName>
    </alternativeName>
    <alternativeName>
        <fullName evidence="9">7,8-diaminononanoate synthase</fullName>
        <shortName evidence="9">DANS</shortName>
    </alternativeName>
    <alternativeName>
        <fullName evidence="9">Diaminopelargonic acid synthase</fullName>
    </alternativeName>
</protein>
<dbReference type="PANTHER" id="PTHR42684">
    <property type="entry name" value="ADENOSYLMETHIONINE-8-AMINO-7-OXONONANOATE AMINOTRANSFERASE"/>
    <property type="match status" value="1"/>
</dbReference>
<evidence type="ECO:0000256" key="4">
    <source>
        <dbReference type="ARBA" id="ARBA00022679"/>
    </source>
</evidence>
<proteinExistence type="inferred from homology"/>
<dbReference type="GO" id="GO:0009102">
    <property type="term" value="P:biotin biosynthetic process"/>
    <property type="evidence" value="ECO:0007669"/>
    <property type="project" value="UniProtKB-UniRule"/>
</dbReference>
<feature type="binding site" evidence="9">
    <location>
        <position position="318"/>
    </location>
    <ligand>
        <name>substrate</name>
    </ligand>
</feature>
<dbReference type="UniPathway" id="UPA00078">
    <property type="reaction ID" value="UER00160"/>
</dbReference>
<dbReference type="PROSITE" id="PS00600">
    <property type="entry name" value="AA_TRANSFER_CLASS_3"/>
    <property type="match status" value="1"/>
</dbReference>
<accession>A0A0C1SAG3</accession>
<comment type="subcellular location">
    <subcellularLocation>
        <location evidence="9">Cytoplasm</location>
    </subcellularLocation>
</comment>
<comment type="function">
    <text evidence="9">Catalyzes the transfer of the alpha-amino group from S-adenosyl-L-methionine (SAM) to 7-keto-8-aminopelargonic acid (KAPA) to form 7,8-diaminopelargonic acid (DAPA). It is the only aminotransferase known to utilize SAM as an amino donor.</text>
</comment>
<evidence type="ECO:0000256" key="3">
    <source>
        <dbReference type="ARBA" id="ARBA00022576"/>
    </source>
</evidence>
<feature type="modified residue" description="N6-(pyridoxal phosphate)lysine" evidence="9">
    <location>
        <position position="285"/>
    </location>
</feature>
<dbReference type="AlphaFoldDB" id="A0A0C1SAG3"/>
<comment type="cofactor">
    <cofactor evidence="1 9">
        <name>pyridoxal 5'-phosphate</name>
        <dbReference type="ChEBI" id="CHEBI:597326"/>
    </cofactor>
</comment>
<dbReference type="NCBIfam" id="NF004624">
    <property type="entry name" value="PRK05964.1"/>
    <property type="match status" value="1"/>
</dbReference>
<comment type="pathway">
    <text evidence="2 9">Cofactor biosynthesis; biotin biosynthesis; 7,8-diaminononanoate from 8-amino-7-oxononanoate (SAM route): step 1/1.</text>
</comment>
<feature type="binding site" evidence="9">
    <location>
        <begin position="319"/>
        <end position="320"/>
    </location>
    <ligand>
        <name>pyridoxal 5'-phosphate</name>
        <dbReference type="ChEBI" id="CHEBI:597326"/>
    </ligand>
</feature>
<evidence type="ECO:0000313" key="10">
    <source>
        <dbReference type="EMBL" id="KIE64256.1"/>
    </source>
</evidence>
<dbReference type="InterPro" id="IPR005815">
    <property type="entry name" value="BioA"/>
</dbReference>
<dbReference type="InterPro" id="IPR005814">
    <property type="entry name" value="Aminotrans_3"/>
</dbReference>
<dbReference type="InterPro" id="IPR015421">
    <property type="entry name" value="PyrdxlP-dep_Trfase_major"/>
</dbReference>
<keyword evidence="7 9" id="KW-0663">Pyridoxal phosphate</keyword>
<comment type="subunit">
    <text evidence="9">Homodimer.</text>
</comment>
<organism evidence="10 11">
    <name type="scientific">Candidatus Riesia pediculischaeffi PTSU</name>
    <dbReference type="NCBI Taxonomy" id="1401651"/>
    <lineage>
        <taxon>Bacteria</taxon>
        <taxon>Pseudomonadati</taxon>
        <taxon>Pseudomonadota</taxon>
        <taxon>Gammaproteobacteria</taxon>
        <taxon>Enterobacterales</taxon>
        <taxon>Enterobacteriaceae</taxon>
        <taxon>Candidatus Riesia</taxon>
    </lineage>
</organism>
<evidence type="ECO:0000256" key="8">
    <source>
        <dbReference type="ARBA" id="ARBA00048449"/>
    </source>
</evidence>
<dbReference type="Proteomes" id="UP000054529">
    <property type="component" value="Unassembled WGS sequence"/>
</dbReference>
<keyword evidence="4 9" id="KW-0808">Transferase</keyword>
<dbReference type="InterPro" id="IPR015424">
    <property type="entry name" value="PyrdxlP-dep_Trfase"/>
</dbReference>
<comment type="caution">
    <text evidence="10">The sequence shown here is derived from an EMBL/GenBank/DDBJ whole genome shotgun (WGS) entry which is preliminary data.</text>
</comment>
<feature type="binding site" evidence="9">
    <location>
        <position position="155"/>
    </location>
    <ligand>
        <name>substrate</name>
    </ligand>
</feature>
<dbReference type="FunFam" id="3.40.640.10:FF:000041">
    <property type="entry name" value="Adenosylmethionine-8-amino-7-oxononanoate aminotransferase"/>
    <property type="match status" value="1"/>
</dbReference>
<feature type="binding site" evidence="9">
    <location>
        <position position="285"/>
    </location>
    <ligand>
        <name>substrate</name>
    </ligand>
</feature>
<dbReference type="GO" id="GO:0005737">
    <property type="term" value="C:cytoplasm"/>
    <property type="evidence" value="ECO:0007669"/>
    <property type="project" value="UniProtKB-SubCell"/>
</dbReference>
<dbReference type="GO" id="GO:0030170">
    <property type="term" value="F:pyridoxal phosphate binding"/>
    <property type="evidence" value="ECO:0007669"/>
    <property type="project" value="UniProtKB-UniRule"/>
</dbReference>
<evidence type="ECO:0000256" key="7">
    <source>
        <dbReference type="ARBA" id="ARBA00022898"/>
    </source>
</evidence>
<reference evidence="10 11" key="1">
    <citation type="journal article" date="2014" name="G3 (Bethesda)">
        <title>Genome sequence of Candidatus Riesia pediculischaeffi, endosymbiont of chimpanzee lice, and genomic comparison of recently acquired endosymbionts from human and chimpanzee lice.</title>
        <authorList>
            <person name="Boyd B.M."/>
            <person name="Allen J.M."/>
            <person name="de Crecy-Lagard V."/>
            <person name="Reed D.L."/>
        </authorList>
    </citation>
    <scope>NUCLEOTIDE SEQUENCE [LARGE SCALE GENOMIC DNA]</scope>
    <source>
        <strain evidence="10 11">PTSU</strain>
    </source>
</reference>
<feature type="binding site" evidence="9">
    <location>
        <position position="402"/>
    </location>
    <ligand>
        <name>substrate</name>
    </ligand>
</feature>
<evidence type="ECO:0000256" key="9">
    <source>
        <dbReference type="HAMAP-Rule" id="MF_00834"/>
    </source>
</evidence>
<dbReference type="CDD" id="cd00610">
    <property type="entry name" value="OAT_like"/>
    <property type="match status" value="1"/>
</dbReference>